<name>A0A016VCD7_9BILA</name>
<sequence>MHAARETTSVLFLGRRINTLVAVNVKFYRNNTLWSNYSRANPLDELNIHGFFNNATQNWDDKLSKV</sequence>
<organism evidence="1 2">
    <name type="scientific">Ancylostoma ceylanicum</name>
    <dbReference type="NCBI Taxonomy" id="53326"/>
    <lineage>
        <taxon>Eukaryota</taxon>
        <taxon>Metazoa</taxon>
        <taxon>Ecdysozoa</taxon>
        <taxon>Nematoda</taxon>
        <taxon>Chromadorea</taxon>
        <taxon>Rhabditida</taxon>
        <taxon>Rhabditina</taxon>
        <taxon>Rhabditomorpha</taxon>
        <taxon>Strongyloidea</taxon>
        <taxon>Ancylostomatidae</taxon>
        <taxon>Ancylostomatinae</taxon>
        <taxon>Ancylostoma</taxon>
    </lineage>
</organism>
<dbReference type="Proteomes" id="UP000024635">
    <property type="component" value="Unassembled WGS sequence"/>
</dbReference>
<dbReference type="AlphaFoldDB" id="A0A016VCD7"/>
<protein>
    <submittedName>
        <fullName evidence="1">Uncharacterized protein</fullName>
    </submittedName>
</protein>
<reference evidence="2" key="1">
    <citation type="journal article" date="2015" name="Nat. Genet.">
        <title>The genome and transcriptome of the zoonotic hookworm Ancylostoma ceylanicum identify infection-specific gene families.</title>
        <authorList>
            <person name="Schwarz E.M."/>
            <person name="Hu Y."/>
            <person name="Antoshechkin I."/>
            <person name="Miller M.M."/>
            <person name="Sternberg P.W."/>
            <person name="Aroian R.V."/>
        </authorList>
    </citation>
    <scope>NUCLEOTIDE SEQUENCE</scope>
    <source>
        <strain evidence="2">HY135</strain>
    </source>
</reference>
<accession>A0A016VCD7</accession>
<proteinExistence type="predicted"/>
<dbReference type="EMBL" id="JARK01001349">
    <property type="protein sequence ID" value="EYC24702.1"/>
    <property type="molecule type" value="Genomic_DNA"/>
</dbReference>
<evidence type="ECO:0000313" key="1">
    <source>
        <dbReference type="EMBL" id="EYC24702.1"/>
    </source>
</evidence>
<comment type="caution">
    <text evidence="1">The sequence shown here is derived from an EMBL/GenBank/DDBJ whole genome shotgun (WGS) entry which is preliminary data.</text>
</comment>
<keyword evidence="2" id="KW-1185">Reference proteome</keyword>
<gene>
    <name evidence="1" type="primary">Acey_s0013.g2060</name>
    <name evidence="1" type="ORF">Y032_0013g2060</name>
</gene>
<evidence type="ECO:0000313" key="2">
    <source>
        <dbReference type="Proteomes" id="UP000024635"/>
    </source>
</evidence>